<dbReference type="PANTHER" id="PTHR13622:SF8">
    <property type="entry name" value="THIAMIN PYROPHOSPHOKINASE 1"/>
    <property type="match status" value="1"/>
</dbReference>
<dbReference type="SUPFAM" id="SSF55811">
    <property type="entry name" value="Nudix"/>
    <property type="match status" value="1"/>
</dbReference>
<dbReference type="FunFam" id="3.90.79.10:FF:000019">
    <property type="entry name" value="Thiamin pyrophosphokinase, putative"/>
    <property type="match status" value="1"/>
</dbReference>
<evidence type="ECO:0000259" key="1">
    <source>
        <dbReference type="PROSITE" id="PS51462"/>
    </source>
</evidence>
<dbReference type="PROSITE" id="PS51462">
    <property type="entry name" value="NUDIX"/>
    <property type="match status" value="1"/>
</dbReference>
<dbReference type="InterPro" id="IPR031804">
    <property type="entry name" value="DUF4743"/>
</dbReference>
<dbReference type="InterPro" id="IPR000086">
    <property type="entry name" value="NUDIX_hydrolase_dom"/>
</dbReference>
<dbReference type="PANTHER" id="PTHR13622">
    <property type="entry name" value="THIAMIN PYROPHOSPHOKINASE"/>
    <property type="match status" value="1"/>
</dbReference>
<feature type="domain" description="Nudix hydrolase" evidence="1">
    <location>
        <begin position="141"/>
        <end position="294"/>
    </location>
</feature>
<dbReference type="Pfam" id="PF15916">
    <property type="entry name" value="DUF4743"/>
    <property type="match status" value="1"/>
</dbReference>
<dbReference type="Gene3D" id="3.90.79.10">
    <property type="entry name" value="Nucleoside Triphosphate Pyrophosphohydrolase"/>
    <property type="match status" value="1"/>
</dbReference>
<organism evidence="2 3">
    <name type="scientific">Pleurostoma richardsiae</name>
    <dbReference type="NCBI Taxonomy" id="41990"/>
    <lineage>
        <taxon>Eukaryota</taxon>
        <taxon>Fungi</taxon>
        <taxon>Dikarya</taxon>
        <taxon>Ascomycota</taxon>
        <taxon>Pezizomycotina</taxon>
        <taxon>Sordariomycetes</taxon>
        <taxon>Sordariomycetidae</taxon>
        <taxon>Calosphaeriales</taxon>
        <taxon>Pleurostomataceae</taxon>
        <taxon>Pleurostoma</taxon>
    </lineage>
</organism>
<sequence>MAARLRNIDLINNCDAFPDPVTEPDKYAAQMQQIYTLVFEDGEGQLPIGYMLKWVLDKIIEVPDDVKGYCKVDDGNRTVSMFREATEPERTRRATTLTQYLRDNHTFRLLAGWRDELWPVYGRDGKIIFSVERAAMGLFGNTRYGVHMTAYVPSPADSYGIKIWVPTRAATKLTYPGMLDNTVAGGLMTGEDPFECIIREADEEASLPDPLVRGNAKMVGNVSYIYLTDARSGGEDGYIYPEVQWVYDLELPVDVVPAPKDGEVESFSLLTIDQCKERLALGLFKPNCALVMLDFFVRHGILTPENEPHYEDIRRRVRRKLPFPGPHEHFY</sequence>
<dbReference type="CDD" id="cd03676">
    <property type="entry name" value="NUDIX_Tnr3_like"/>
    <property type="match status" value="1"/>
</dbReference>
<gene>
    <name evidence="2" type="ORF">NKR23_g2559</name>
</gene>
<dbReference type="GO" id="GO:0044715">
    <property type="term" value="F:8-oxo-dGDP phosphatase activity"/>
    <property type="evidence" value="ECO:0007669"/>
    <property type="project" value="TreeGrafter"/>
</dbReference>
<name>A0AA38S203_9PEZI</name>
<dbReference type="EMBL" id="JANBVO010000004">
    <property type="protein sequence ID" value="KAJ9154820.1"/>
    <property type="molecule type" value="Genomic_DNA"/>
</dbReference>
<dbReference type="AlphaFoldDB" id="A0AA38S203"/>
<dbReference type="Pfam" id="PF00293">
    <property type="entry name" value="NUDIX"/>
    <property type="match status" value="1"/>
</dbReference>
<dbReference type="Proteomes" id="UP001174694">
    <property type="component" value="Unassembled WGS sequence"/>
</dbReference>
<accession>A0AA38S203</accession>
<reference evidence="2" key="1">
    <citation type="submission" date="2022-07" db="EMBL/GenBank/DDBJ databases">
        <title>Fungi with potential for degradation of polypropylene.</title>
        <authorList>
            <person name="Gostincar C."/>
        </authorList>
    </citation>
    <scope>NUCLEOTIDE SEQUENCE</scope>
    <source>
        <strain evidence="2">EXF-13308</strain>
    </source>
</reference>
<proteinExistence type="predicted"/>
<evidence type="ECO:0000313" key="3">
    <source>
        <dbReference type="Proteomes" id="UP001174694"/>
    </source>
</evidence>
<evidence type="ECO:0000313" key="2">
    <source>
        <dbReference type="EMBL" id="KAJ9154820.1"/>
    </source>
</evidence>
<protein>
    <submittedName>
        <fullName evidence="2">Thiamine pyrophosphokinase</fullName>
    </submittedName>
</protein>
<comment type="caution">
    <text evidence="2">The sequence shown here is derived from an EMBL/GenBank/DDBJ whole genome shotgun (WGS) entry which is preliminary data.</text>
</comment>
<keyword evidence="3" id="KW-1185">Reference proteome</keyword>
<dbReference type="InterPro" id="IPR015797">
    <property type="entry name" value="NUDIX_hydrolase-like_dom_sf"/>
</dbReference>